<dbReference type="InterPro" id="IPR003709">
    <property type="entry name" value="VanY-like_core_dom"/>
</dbReference>
<sequence>MALAAGALAAVVVAHLFVAQQIASRDADAPSAQNRSVAHLALPVPLIEQVEAAPSPCESHSVTEAIADTDPTALIAAFGGAERLREVVAEGAAPCVPLDDPAWPWAVVNKQRPLEPVDYAPEEIVAPPSRVAGDGLRPEAIEPFERLVAAAEAEGAGRIASFSAYRSYETQESTYRAQVGARGEHAADEISAHPGFSEHQLGLAVDVVACDAGGCGTIYEVGETAQGRWLADNAWRFGWIVRYEPGETETTGYAPEPWHLRYIGEDLAAVYRDGGFRSLEEFFGLPAAPDYG</sequence>
<reference evidence="2" key="1">
    <citation type="journal article" date="2014" name="Int. J. Syst. Evol. Microbiol.">
        <title>Complete genome sequence of Corynebacterium casei LMG S-19264T (=DSM 44701T), isolated from a smear-ripened cheese.</title>
        <authorList>
            <consortium name="US DOE Joint Genome Institute (JGI-PGF)"/>
            <person name="Walter F."/>
            <person name="Albersmeier A."/>
            <person name="Kalinowski J."/>
            <person name="Ruckert C."/>
        </authorList>
    </citation>
    <scope>NUCLEOTIDE SEQUENCE</scope>
    <source>
        <strain evidence="2">CGMCC 1.15794</strain>
    </source>
</reference>
<dbReference type="GO" id="GO:0008233">
    <property type="term" value="F:peptidase activity"/>
    <property type="evidence" value="ECO:0007669"/>
    <property type="project" value="InterPro"/>
</dbReference>
<dbReference type="InterPro" id="IPR052179">
    <property type="entry name" value="DD-CPase-like"/>
</dbReference>
<dbReference type="Proteomes" id="UP000657592">
    <property type="component" value="Unassembled WGS sequence"/>
</dbReference>
<comment type="caution">
    <text evidence="2">The sequence shown here is derived from an EMBL/GenBank/DDBJ whole genome shotgun (WGS) entry which is preliminary data.</text>
</comment>
<gene>
    <name evidence="2" type="ORF">GCM10010921_15020</name>
</gene>
<keyword evidence="3" id="KW-1185">Reference proteome</keyword>
<evidence type="ECO:0000313" key="2">
    <source>
        <dbReference type="EMBL" id="GGH42051.1"/>
    </source>
</evidence>
<dbReference type="GO" id="GO:0006508">
    <property type="term" value="P:proteolysis"/>
    <property type="evidence" value="ECO:0007669"/>
    <property type="project" value="InterPro"/>
</dbReference>
<dbReference type="AlphaFoldDB" id="A0A917IG40"/>
<dbReference type="SUPFAM" id="SSF55166">
    <property type="entry name" value="Hedgehog/DD-peptidase"/>
    <property type="match status" value="1"/>
</dbReference>
<protein>
    <recommendedName>
        <fullName evidence="1">D-alanyl-D-alanine carboxypeptidase-like core domain-containing protein</fullName>
    </recommendedName>
</protein>
<dbReference type="Gene3D" id="3.30.1380.10">
    <property type="match status" value="1"/>
</dbReference>
<reference evidence="2" key="2">
    <citation type="submission" date="2020-09" db="EMBL/GenBank/DDBJ databases">
        <authorList>
            <person name="Sun Q."/>
            <person name="Zhou Y."/>
        </authorList>
    </citation>
    <scope>NUCLEOTIDE SEQUENCE</scope>
    <source>
        <strain evidence="2">CGMCC 1.15794</strain>
    </source>
</reference>
<dbReference type="InterPro" id="IPR058193">
    <property type="entry name" value="VanY/YodJ_core_dom"/>
</dbReference>
<evidence type="ECO:0000313" key="3">
    <source>
        <dbReference type="Proteomes" id="UP000657592"/>
    </source>
</evidence>
<name>A0A917IG40_9MICO</name>
<feature type="domain" description="D-alanyl-D-alanine carboxypeptidase-like core" evidence="1">
    <location>
        <begin position="136"/>
        <end position="264"/>
    </location>
</feature>
<dbReference type="PANTHER" id="PTHR34385:SF1">
    <property type="entry name" value="PEPTIDOGLYCAN L-ALANYL-D-GLUTAMATE ENDOPEPTIDASE CWLK"/>
    <property type="match status" value="1"/>
</dbReference>
<organism evidence="2 3">
    <name type="scientific">Microbacterium album</name>
    <dbReference type="NCBI Taxonomy" id="2053191"/>
    <lineage>
        <taxon>Bacteria</taxon>
        <taxon>Bacillati</taxon>
        <taxon>Actinomycetota</taxon>
        <taxon>Actinomycetes</taxon>
        <taxon>Micrococcales</taxon>
        <taxon>Microbacteriaceae</taxon>
        <taxon>Microbacterium</taxon>
    </lineage>
</organism>
<dbReference type="InterPro" id="IPR009045">
    <property type="entry name" value="Zn_M74/Hedgehog-like"/>
</dbReference>
<dbReference type="Pfam" id="PF02557">
    <property type="entry name" value="VanY"/>
    <property type="match status" value="1"/>
</dbReference>
<dbReference type="PANTHER" id="PTHR34385">
    <property type="entry name" value="D-ALANYL-D-ALANINE CARBOXYPEPTIDASE"/>
    <property type="match status" value="1"/>
</dbReference>
<dbReference type="EMBL" id="BMJY01000005">
    <property type="protein sequence ID" value="GGH42051.1"/>
    <property type="molecule type" value="Genomic_DNA"/>
</dbReference>
<evidence type="ECO:0000259" key="1">
    <source>
        <dbReference type="Pfam" id="PF02557"/>
    </source>
</evidence>
<proteinExistence type="predicted"/>
<dbReference type="CDD" id="cd14852">
    <property type="entry name" value="LD-carboxypeptidase"/>
    <property type="match status" value="1"/>
</dbReference>
<accession>A0A917IG40</accession>